<keyword evidence="4" id="KW-1185">Reference proteome</keyword>
<protein>
    <recommendedName>
        <fullName evidence="5">Gram-positive cocci surface proteins LPxTG domain-containing protein</fullName>
    </recommendedName>
</protein>
<evidence type="ECO:0000256" key="1">
    <source>
        <dbReference type="SAM" id="MobiDB-lite"/>
    </source>
</evidence>
<keyword evidence="2" id="KW-0472">Membrane</keyword>
<evidence type="ECO:0008006" key="5">
    <source>
        <dbReference type="Google" id="ProtNLM"/>
    </source>
</evidence>
<comment type="caution">
    <text evidence="3">The sequence shown here is derived from an EMBL/GenBank/DDBJ whole genome shotgun (WGS) entry which is preliminary data.</text>
</comment>
<keyword evidence="2" id="KW-0812">Transmembrane</keyword>
<dbReference type="NCBIfam" id="TIGR01167">
    <property type="entry name" value="LPXTG_anchor"/>
    <property type="match status" value="1"/>
</dbReference>
<organism evidence="3 4">
    <name type="scientific">Enterococcus ureilyticus</name>
    <dbReference type="NCBI Taxonomy" id="1131292"/>
    <lineage>
        <taxon>Bacteria</taxon>
        <taxon>Bacillati</taxon>
        <taxon>Bacillota</taxon>
        <taxon>Bacilli</taxon>
        <taxon>Lactobacillales</taxon>
        <taxon>Enterococcaceae</taxon>
        <taxon>Enterococcus</taxon>
    </lineage>
</organism>
<reference evidence="4" key="1">
    <citation type="submission" date="2016-09" db="EMBL/GenBank/DDBJ databases">
        <authorList>
            <person name="Gulvik C.A."/>
        </authorList>
    </citation>
    <scope>NUCLEOTIDE SEQUENCE [LARGE SCALE GENOMIC DNA]</scope>
    <source>
        <strain evidence="4">LMG 26676</strain>
    </source>
</reference>
<name>A0A1E5HFV0_9ENTE</name>
<sequence length="101" mass="10507">MITATPSTGENIGTPATVTVLPKSETGEGDTGNIGTPDSHKPTINQPTAGDQVNTGGDISKGKTFSKDLPKMGDEIYQSISILGILMILFSGGIFLIRKKS</sequence>
<evidence type="ECO:0000313" key="3">
    <source>
        <dbReference type="EMBL" id="OEG23510.1"/>
    </source>
</evidence>
<evidence type="ECO:0000256" key="2">
    <source>
        <dbReference type="SAM" id="Phobius"/>
    </source>
</evidence>
<feature type="compositionally biased region" description="Polar residues" evidence="1">
    <location>
        <begin position="1"/>
        <end position="17"/>
    </location>
</feature>
<proteinExistence type="predicted"/>
<dbReference type="AlphaFoldDB" id="A0A1E5HFV0"/>
<feature type="transmembrane region" description="Helical" evidence="2">
    <location>
        <begin position="76"/>
        <end position="97"/>
    </location>
</feature>
<accession>A0A1E5HFV0</accession>
<feature type="region of interest" description="Disordered" evidence="1">
    <location>
        <begin position="1"/>
        <end position="69"/>
    </location>
</feature>
<keyword evidence="2" id="KW-1133">Transmembrane helix</keyword>
<dbReference type="RefSeq" id="WP_069638985.1">
    <property type="nucleotide sequence ID" value="NZ_JAFBEZ010000010.1"/>
</dbReference>
<dbReference type="EMBL" id="MIKC01000003">
    <property type="protein sequence ID" value="OEG23510.1"/>
    <property type="molecule type" value="Genomic_DNA"/>
</dbReference>
<dbReference type="Proteomes" id="UP000094469">
    <property type="component" value="Unassembled WGS sequence"/>
</dbReference>
<gene>
    <name evidence="3" type="ORF">BCR24_10760</name>
</gene>
<evidence type="ECO:0000313" key="4">
    <source>
        <dbReference type="Proteomes" id="UP000094469"/>
    </source>
</evidence>
<feature type="compositionally biased region" description="Polar residues" evidence="1">
    <location>
        <begin position="42"/>
        <end position="57"/>
    </location>
</feature>